<sequence length="293" mass="29657">MYAITTICSVLSALVVSVQAAPMLMAPLAAVQLAGRDVVAPPITSPNAETVWTAGETATVTWDTSDLPPESQITNKEGRIVLGYQTEDSMHLMVDSPLAEGFSILLGTMDVTVPDVEERADYIIVLFGDSGNSSPQFTISGGSASVSSSASTAPATTNEARETTGTDEVTALTSIISTPIPITGTQDLTTATGSASGPVVTETSVAQSTTAETVTRSATTVTEATSSSSSTTPSFTSSQSSESASQSTASQSADGTSGADNASPSNGAWKAPSGRMYTASSLCAATVLLALVF</sequence>
<name>A0A550C6T3_9AGAR</name>
<dbReference type="Pfam" id="PF10342">
    <property type="entry name" value="Kre9_KNH"/>
    <property type="match status" value="1"/>
</dbReference>
<dbReference type="Proteomes" id="UP000320762">
    <property type="component" value="Unassembled WGS sequence"/>
</dbReference>
<feature type="signal peptide" evidence="3">
    <location>
        <begin position="1"/>
        <end position="20"/>
    </location>
</feature>
<dbReference type="STRING" id="97359.A0A550C6T3"/>
<feature type="chain" id="PRO_5022118960" description="Yeast cell wall synthesis Kre9/Knh1-like N-terminal domain-containing protein" evidence="3">
    <location>
        <begin position="21"/>
        <end position="293"/>
    </location>
</feature>
<accession>A0A550C6T3</accession>
<proteinExistence type="predicted"/>
<dbReference type="OrthoDB" id="2339190at2759"/>
<feature type="region of interest" description="Disordered" evidence="2">
    <location>
        <begin position="182"/>
        <end position="271"/>
    </location>
</feature>
<feature type="compositionally biased region" description="Polar residues" evidence="2">
    <location>
        <begin position="186"/>
        <end position="207"/>
    </location>
</feature>
<keyword evidence="6" id="KW-1185">Reference proteome</keyword>
<dbReference type="InterPro" id="IPR018466">
    <property type="entry name" value="Kre9/Knh1-like_N"/>
</dbReference>
<comment type="caution">
    <text evidence="5">The sequence shown here is derived from an EMBL/GenBank/DDBJ whole genome shotgun (WGS) entry which is preliminary data.</text>
</comment>
<evidence type="ECO:0000313" key="5">
    <source>
        <dbReference type="EMBL" id="TRM60499.1"/>
    </source>
</evidence>
<protein>
    <recommendedName>
        <fullName evidence="4">Yeast cell wall synthesis Kre9/Knh1-like N-terminal domain-containing protein</fullName>
    </recommendedName>
</protein>
<dbReference type="AlphaFoldDB" id="A0A550C6T3"/>
<evidence type="ECO:0000256" key="1">
    <source>
        <dbReference type="ARBA" id="ARBA00022729"/>
    </source>
</evidence>
<evidence type="ECO:0000313" key="6">
    <source>
        <dbReference type="Proteomes" id="UP000320762"/>
    </source>
</evidence>
<reference evidence="5 6" key="1">
    <citation type="journal article" date="2019" name="New Phytol.">
        <title>Comparative genomics reveals unique wood-decay strategies and fruiting body development in the Schizophyllaceae.</title>
        <authorList>
            <person name="Almasi E."/>
            <person name="Sahu N."/>
            <person name="Krizsan K."/>
            <person name="Balint B."/>
            <person name="Kovacs G.M."/>
            <person name="Kiss B."/>
            <person name="Cseklye J."/>
            <person name="Drula E."/>
            <person name="Henrissat B."/>
            <person name="Nagy I."/>
            <person name="Chovatia M."/>
            <person name="Adam C."/>
            <person name="LaButti K."/>
            <person name="Lipzen A."/>
            <person name="Riley R."/>
            <person name="Grigoriev I.V."/>
            <person name="Nagy L.G."/>
        </authorList>
    </citation>
    <scope>NUCLEOTIDE SEQUENCE [LARGE SCALE GENOMIC DNA]</scope>
    <source>
        <strain evidence="5 6">NL-1724</strain>
    </source>
</reference>
<dbReference type="EMBL" id="VDMD01000021">
    <property type="protein sequence ID" value="TRM60499.1"/>
    <property type="molecule type" value="Genomic_DNA"/>
</dbReference>
<feature type="domain" description="Yeast cell wall synthesis Kre9/Knh1-like N-terminal" evidence="4">
    <location>
        <begin position="45"/>
        <end position="139"/>
    </location>
</feature>
<feature type="compositionally biased region" description="Low complexity" evidence="2">
    <location>
        <begin position="208"/>
        <end position="257"/>
    </location>
</feature>
<feature type="compositionally biased region" description="Low complexity" evidence="2">
    <location>
        <begin position="138"/>
        <end position="157"/>
    </location>
</feature>
<evidence type="ECO:0000256" key="2">
    <source>
        <dbReference type="SAM" id="MobiDB-lite"/>
    </source>
</evidence>
<feature type="region of interest" description="Disordered" evidence="2">
    <location>
        <begin position="138"/>
        <end position="168"/>
    </location>
</feature>
<evidence type="ECO:0000256" key="3">
    <source>
        <dbReference type="SAM" id="SignalP"/>
    </source>
</evidence>
<evidence type="ECO:0000259" key="4">
    <source>
        <dbReference type="Pfam" id="PF10342"/>
    </source>
</evidence>
<gene>
    <name evidence="5" type="ORF">BD626DRAFT_571575</name>
</gene>
<keyword evidence="1 3" id="KW-0732">Signal</keyword>
<organism evidence="5 6">
    <name type="scientific">Schizophyllum amplum</name>
    <dbReference type="NCBI Taxonomy" id="97359"/>
    <lineage>
        <taxon>Eukaryota</taxon>
        <taxon>Fungi</taxon>
        <taxon>Dikarya</taxon>
        <taxon>Basidiomycota</taxon>
        <taxon>Agaricomycotina</taxon>
        <taxon>Agaricomycetes</taxon>
        <taxon>Agaricomycetidae</taxon>
        <taxon>Agaricales</taxon>
        <taxon>Schizophyllaceae</taxon>
        <taxon>Schizophyllum</taxon>
    </lineage>
</organism>